<dbReference type="InterPro" id="IPR016032">
    <property type="entry name" value="Sig_transdc_resp-reg_C-effctor"/>
</dbReference>
<dbReference type="RefSeq" id="WP_182704613.1">
    <property type="nucleotide sequence ID" value="NZ_JACJII010000001.1"/>
</dbReference>
<evidence type="ECO:0000313" key="5">
    <source>
        <dbReference type="Proteomes" id="UP000539313"/>
    </source>
</evidence>
<dbReference type="Pfam" id="PF00196">
    <property type="entry name" value="GerE"/>
    <property type="match status" value="1"/>
</dbReference>
<sequence>MLYGRDTEQAEIDRLLAGVRAGRGGALVLCGEAGIGKSSLLEYAAAHAEGMRVLRAVGFEAEVDLAFAGLHQLLWPVQDRVDRLPDAQAAALRTALGSATGAADRFTIGLAVLTLLADLAGDGPVLCLVDDAQWVDSSTVEALLFAARRVTAEGVAMIFAAREGALRTAGLPELALARLAPDDARRLPAVQGLPPTLRERVIAESAGNPLALVEFAAVRRIPNGPVPLPVADRVLAGFRAQIAALPERTRLMLLIASAEGRGYMPSLLGAARRFGVGLDDLEEAERAGLVEVTGDSIGFRHPLIRAAAYQDAVTTRRVEVHRVLADTADEPGCRARHLASAALGPDEEVAAELQRAAERALARGGHGPGAALFRQAADLTPEPAARARRLGAAASAALRAGRVEEAGELADQAERLVDDPAEATSPARVRAAVEYERGDARAAARLLVRHARHAPPAEAQAMLRTGALYAWAGADLDTVRAADEELRAIGRDDRVVAGMARLAAGDHAAGLPPLRELVAEARRALPSASAADLTQAVHLGLVIGDDAAALELATAAVARCRRDGQVGALPDLLEALARAQVDAGLHREAEATVAEAAELARTLGMPHRADRLAAVTARVAAIEGDGERLRALAPADPVDDALALLDLGAGRYPDALRRLAGIAGGPRRHTAGGIVSAADHVEAAVRAGRPEDAREPMRRLRAWADAGGGAWSRALLLRCRGLLEDAEEPYAEAVRAHRDTGRPFERARTQLLYGEWLRRARRRSDARDVLRPALETFESLRAGPWAERARAELRAAGDAVVPARAAAPDLLARLTPQERQVVRLAAEGISSREIAAQLFLSPRTVEYHLYKAYPKLGVSSRRELSRLQLEPI</sequence>
<comment type="caution">
    <text evidence="4">The sequence shown here is derived from an EMBL/GenBank/DDBJ whole genome shotgun (WGS) entry which is preliminary data.</text>
</comment>
<keyword evidence="4" id="KW-0238">DNA-binding</keyword>
<dbReference type="Gene3D" id="1.10.10.10">
    <property type="entry name" value="Winged helix-like DNA-binding domain superfamily/Winged helix DNA-binding domain"/>
    <property type="match status" value="1"/>
</dbReference>
<dbReference type="Pfam" id="PF13191">
    <property type="entry name" value="AAA_16"/>
    <property type="match status" value="1"/>
</dbReference>
<keyword evidence="5" id="KW-1185">Reference proteome</keyword>
<dbReference type="GO" id="GO:0005737">
    <property type="term" value="C:cytoplasm"/>
    <property type="evidence" value="ECO:0007669"/>
    <property type="project" value="TreeGrafter"/>
</dbReference>
<keyword evidence="1" id="KW-0547">Nucleotide-binding</keyword>
<dbReference type="InterPro" id="IPR027417">
    <property type="entry name" value="P-loop_NTPase"/>
</dbReference>
<evidence type="ECO:0000256" key="2">
    <source>
        <dbReference type="ARBA" id="ARBA00022840"/>
    </source>
</evidence>
<dbReference type="GO" id="GO:0004016">
    <property type="term" value="F:adenylate cyclase activity"/>
    <property type="evidence" value="ECO:0007669"/>
    <property type="project" value="TreeGrafter"/>
</dbReference>
<dbReference type="InterPro" id="IPR000792">
    <property type="entry name" value="Tscrpt_reg_LuxR_C"/>
</dbReference>
<dbReference type="InterPro" id="IPR036388">
    <property type="entry name" value="WH-like_DNA-bd_sf"/>
</dbReference>
<dbReference type="SUPFAM" id="SSF46894">
    <property type="entry name" value="C-terminal effector domain of the bipartite response regulators"/>
    <property type="match status" value="1"/>
</dbReference>
<dbReference type="SMART" id="SM00421">
    <property type="entry name" value="HTH_LUXR"/>
    <property type="match status" value="1"/>
</dbReference>
<dbReference type="SUPFAM" id="SSF52540">
    <property type="entry name" value="P-loop containing nucleoside triphosphate hydrolases"/>
    <property type="match status" value="1"/>
</dbReference>
<dbReference type="Proteomes" id="UP000539313">
    <property type="component" value="Unassembled WGS sequence"/>
</dbReference>
<protein>
    <submittedName>
        <fullName evidence="4">DNA-binding CsgD family transcriptional regulator</fullName>
    </submittedName>
</protein>
<reference evidence="4 5" key="1">
    <citation type="submission" date="2020-08" db="EMBL/GenBank/DDBJ databases">
        <title>Sequencing the genomes of 1000 actinobacteria strains.</title>
        <authorList>
            <person name="Klenk H.-P."/>
        </authorList>
    </citation>
    <scope>NUCLEOTIDE SEQUENCE [LARGE SCALE GENOMIC DNA]</scope>
    <source>
        <strain evidence="4 5">DSM 45823</strain>
    </source>
</reference>
<evidence type="ECO:0000313" key="4">
    <source>
        <dbReference type="EMBL" id="MBA9002656.1"/>
    </source>
</evidence>
<dbReference type="GO" id="GO:0006355">
    <property type="term" value="P:regulation of DNA-templated transcription"/>
    <property type="evidence" value="ECO:0007669"/>
    <property type="project" value="InterPro"/>
</dbReference>
<feature type="domain" description="HTH luxR-type" evidence="3">
    <location>
        <begin position="807"/>
        <end position="872"/>
    </location>
</feature>
<dbReference type="GO" id="GO:0003677">
    <property type="term" value="F:DNA binding"/>
    <property type="evidence" value="ECO:0007669"/>
    <property type="project" value="UniProtKB-KW"/>
</dbReference>
<dbReference type="PROSITE" id="PS50043">
    <property type="entry name" value="HTH_LUXR_2"/>
    <property type="match status" value="1"/>
</dbReference>
<dbReference type="GO" id="GO:0005524">
    <property type="term" value="F:ATP binding"/>
    <property type="evidence" value="ECO:0007669"/>
    <property type="project" value="UniProtKB-KW"/>
</dbReference>
<dbReference type="PANTHER" id="PTHR16305:SF35">
    <property type="entry name" value="TRANSCRIPTIONAL ACTIVATOR DOMAIN"/>
    <property type="match status" value="1"/>
</dbReference>
<evidence type="ECO:0000256" key="1">
    <source>
        <dbReference type="ARBA" id="ARBA00022741"/>
    </source>
</evidence>
<keyword evidence="2" id="KW-0067">ATP-binding</keyword>
<evidence type="ECO:0000259" key="3">
    <source>
        <dbReference type="PROSITE" id="PS50043"/>
    </source>
</evidence>
<accession>A0A7W3R7I4</accession>
<dbReference type="AlphaFoldDB" id="A0A7W3R7I4"/>
<dbReference type="Gene3D" id="3.40.50.300">
    <property type="entry name" value="P-loop containing nucleotide triphosphate hydrolases"/>
    <property type="match status" value="1"/>
</dbReference>
<dbReference type="PANTHER" id="PTHR16305">
    <property type="entry name" value="TESTICULAR SOLUBLE ADENYLYL CYCLASE"/>
    <property type="match status" value="1"/>
</dbReference>
<name>A0A7W3R7I4_9ACTN</name>
<dbReference type="EMBL" id="JACJII010000001">
    <property type="protein sequence ID" value="MBA9002656.1"/>
    <property type="molecule type" value="Genomic_DNA"/>
</dbReference>
<dbReference type="CDD" id="cd06170">
    <property type="entry name" value="LuxR_C_like"/>
    <property type="match status" value="1"/>
</dbReference>
<gene>
    <name evidence="4" type="ORF">HNR21_001538</name>
</gene>
<dbReference type="InterPro" id="IPR041664">
    <property type="entry name" value="AAA_16"/>
</dbReference>
<organism evidence="4 5">
    <name type="scientific">Thermomonospora cellulosilytica</name>
    <dbReference type="NCBI Taxonomy" id="1411118"/>
    <lineage>
        <taxon>Bacteria</taxon>
        <taxon>Bacillati</taxon>
        <taxon>Actinomycetota</taxon>
        <taxon>Actinomycetes</taxon>
        <taxon>Streptosporangiales</taxon>
        <taxon>Thermomonosporaceae</taxon>
        <taxon>Thermomonospora</taxon>
    </lineage>
</organism>
<proteinExistence type="predicted"/>
<dbReference type="PRINTS" id="PR00038">
    <property type="entry name" value="HTHLUXR"/>
</dbReference>